<name>A0ABD3PVV7_9STRA</name>
<sequence>MSEEESRHGIWNSDCFSLNRNEELGQWEFEAFDLFRRWPPSNTMSRRYLSYRSIALICVDAEESYYPSSFSS</sequence>
<accession>A0ABD3PVV7</accession>
<dbReference type="EMBL" id="JABMIG020000103">
    <property type="protein sequence ID" value="KAL3792294.1"/>
    <property type="molecule type" value="Genomic_DNA"/>
</dbReference>
<proteinExistence type="predicted"/>
<evidence type="ECO:0000313" key="1">
    <source>
        <dbReference type="EMBL" id="KAL3792294.1"/>
    </source>
</evidence>
<protein>
    <submittedName>
        <fullName evidence="1">Uncharacterized protein</fullName>
    </submittedName>
</protein>
<dbReference type="AlphaFoldDB" id="A0ABD3PVV7"/>
<keyword evidence="2" id="KW-1185">Reference proteome</keyword>
<comment type="caution">
    <text evidence="1">The sequence shown here is derived from an EMBL/GenBank/DDBJ whole genome shotgun (WGS) entry which is preliminary data.</text>
</comment>
<gene>
    <name evidence="1" type="ORF">HJC23_006206</name>
</gene>
<evidence type="ECO:0000313" key="2">
    <source>
        <dbReference type="Proteomes" id="UP001516023"/>
    </source>
</evidence>
<organism evidence="1 2">
    <name type="scientific">Cyclotella cryptica</name>
    <dbReference type="NCBI Taxonomy" id="29204"/>
    <lineage>
        <taxon>Eukaryota</taxon>
        <taxon>Sar</taxon>
        <taxon>Stramenopiles</taxon>
        <taxon>Ochrophyta</taxon>
        <taxon>Bacillariophyta</taxon>
        <taxon>Coscinodiscophyceae</taxon>
        <taxon>Thalassiosirophycidae</taxon>
        <taxon>Stephanodiscales</taxon>
        <taxon>Stephanodiscaceae</taxon>
        <taxon>Cyclotella</taxon>
    </lineage>
</organism>
<reference evidence="1 2" key="1">
    <citation type="journal article" date="2020" name="G3 (Bethesda)">
        <title>Improved Reference Genome for Cyclotella cryptica CCMP332, a Model for Cell Wall Morphogenesis, Salinity Adaptation, and Lipid Production in Diatoms (Bacillariophyta).</title>
        <authorList>
            <person name="Roberts W.R."/>
            <person name="Downey K.M."/>
            <person name="Ruck E.C."/>
            <person name="Traller J.C."/>
            <person name="Alverson A.J."/>
        </authorList>
    </citation>
    <scope>NUCLEOTIDE SEQUENCE [LARGE SCALE GENOMIC DNA]</scope>
    <source>
        <strain evidence="1 2">CCMP332</strain>
    </source>
</reference>
<dbReference type="Proteomes" id="UP001516023">
    <property type="component" value="Unassembled WGS sequence"/>
</dbReference>